<dbReference type="GO" id="GO:0005886">
    <property type="term" value="C:plasma membrane"/>
    <property type="evidence" value="ECO:0007669"/>
    <property type="project" value="UniProtKB-SubCell"/>
</dbReference>
<proteinExistence type="inferred from homology"/>
<dbReference type="NCBIfam" id="NF007739">
    <property type="entry name" value="PRK10419.1"/>
    <property type="match status" value="2"/>
</dbReference>
<name>A0A840ZRA8_9HYPH</name>
<comment type="caution">
    <text evidence="7">The sequence shown here is derived from an EMBL/GenBank/DDBJ whole genome shotgun (WGS) entry which is preliminary data.</text>
</comment>
<dbReference type="PROSITE" id="PS00211">
    <property type="entry name" value="ABC_TRANSPORTER_1"/>
    <property type="match status" value="2"/>
</dbReference>
<feature type="domain" description="ABC transporter" evidence="6">
    <location>
        <begin position="286"/>
        <end position="525"/>
    </location>
</feature>
<dbReference type="AlphaFoldDB" id="A0A840ZRA8"/>
<accession>A0A840ZRA8</accession>
<dbReference type="InterPro" id="IPR050319">
    <property type="entry name" value="ABC_transp_ATP-bind"/>
</dbReference>
<evidence type="ECO:0000256" key="4">
    <source>
        <dbReference type="ARBA" id="ARBA00022741"/>
    </source>
</evidence>
<dbReference type="PANTHER" id="PTHR43776">
    <property type="entry name" value="TRANSPORT ATP-BINDING PROTEIN"/>
    <property type="match status" value="1"/>
</dbReference>
<dbReference type="InterPro" id="IPR017871">
    <property type="entry name" value="ABC_transporter-like_CS"/>
</dbReference>
<dbReference type="GO" id="GO:0005524">
    <property type="term" value="F:ATP binding"/>
    <property type="evidence" value="ECO:0007669"/>
    <property type="project" value="UniProtKB-KW"/>
</dbReference>
<dbReference type="InterPro" id="IPR003439">
    <property type="entry name" value="ABC_transporter-like_ATP-bd"/>
</dbReference>
<evidence type="ECO:0000313" key="7">
    <source>
        <dbReference type="EMBL" id="MBB5759870.1"/>
    </source>
</evidence>
<gene>
    <name evidence="7" type="ORF">HNR00_004607</name>
</gene>
<evidence type="ECO:0000256" key="5">
    <source>
        <dbReference type="ARBA" id="ARBA00022840"/>
    </source>
</evidence>
<comment type="similarity">
    <text evidence="2">Belongs to the ABC transporter superfamily.</text>
</comment>
<feature type="domain" description="ABC transporter" evidence="6">
    <location>
        <begin position="6"/>
        <end position="256"/>
    </location>
</feature>
<dbReference type="SUPFAM" id="SSF52540">
    <property type="entry name" value="P-loop containing nucleoside triphosphate hydrolases"/>
    <property type="match status" value="2"/>
</dbReference>
<dbReference type="GO" id="GO:0015833">
    <property type="term" value="P:peptide transport"/>
    <property type="evidence" value="ECO:0007669"/>
    <property type="project" value="InterPro"/>
</dbReference>
<dbReference type="Pfam" id="PF08352">
    <property type="entry name" value="oligo_HPY"/>
    <property type="match status" value="2"/>
</dbReference>
<comment type="subcellular location">
    <subcellularLocation>
        <location evidence="1">Cell inner membrane</location>
        <topology evidence="1">Peripheral membrane protein</topology>
    </subcellularLocation>
</comment>
<sequence length="542" mass="59297">MSDTLLTVEDLSVAFRTREGDTLAVDRVSFSIGKGETLALVGESGSGKSVTALSILRLLDGAAHHPGGRIVFKGRDLLTLPEKELRKVRGADITMVFQEPMTSLNPLHTIQRQIGEVLEIHRGLKGRGARKRILELLDLVGIRDAERRLGAYPHELSGGQRQRVMIAMALACEPDLLVADEPTTALDVTVQAQILALLADLRERLGMAILFITHDLGIVRRLAGEVCVMLRGRIVEAGPVAEVFTRPQHEYTRRLLASEPSGRANPVDPKAEWMMEAGPLKVWFPLKEGLLRRTVGHVKAVDGVKLLVRAGETVGVVGESGSGKTTLGLALLRLTESEGPIVFLGQRIEDYGAKAMRPLRKDMQVVFQDPYGSLSPRMSVGDIVAEGLEVQGQVKSSAERRTRVAKALTDVGLDPAAMDRYPHEFSGGQRQRIAIARAIVLNPRFVVLDEPTSALDRSVQAQIVTLLRDLQRERGLAYLFISHDLKVVRALSNYVLVMQHGQVVEEGPADRIFEAPQTEYTRTLFAAAFELDAATTAEPVPA</sequence>
<dbReference type="Pfam" id="PF00005">
    <property type="entry name" value="ABC_tran"/>
    <property type="match status" value="2"/>
</dbReference>
<evidence type="ECO:0000259" key="6">
    <source>
        <dbReference type="PROSITE" id="PS50893"/>
    </source>
</evidence>
<evidence type="ECO:0000256" key="1">
    <source>
        <dbReference type="ARBA" id="ARBA00004417"/>
    </source>
</evidence>
<organism evidence="7 8">
    <name type="scientific">Methylorubrum rhodinum</name>
    <dbReference type="NCBI Taxonomy" id="29428"/>
    <lineage>
        <taxon>Bacteria</taxon>
        <taxon>Pseudomonadati</taxon>
        <taxon>Pseudomonadota</taxon>
        <taxon>Alphaproteobacteria</taxon>
        <taxon>Hyphomicrobiales</taxon>
        <taxon>Methylobacteriaceae</taxon>
        <taxon>Methylorubrum</taxon>
    </lineage>
</organism>
<dbReference type="CDD" id="cd03257">
    <property type="entry name" value="ABC_NikE_OppD_transporters"/>
    <property type="match status" value="2"/>
</dbReference>
<dbReference type="GO" id="GO:0016887">
    <property type="term" value="F:ATP hydrolysis activity"/>
    <property type="evidence" value="ECO:0007669"/>
    <property type="project" value="InterPro"/>
</dbReference>
<dbReference type="PANTHER" id="PTHR43776:SF7">
    <property type="entry name" value="D,D-DIPEPTIDE TRANSPORT ATP-BINDING PROTEIN DDPF-RELATED"/>
    <property type="match status" value="1"/>
</dbReference>
<keyword evidence="8" id="KW-1185">Reference proteome</keyword>
<dbReference type="InterPro" id="IPR013563">
    <property type="entry name" value="Oligopep_ABC_C"/>
</dbReference>
<dbReference type="EMBL" id="JACHOP010000029">
    <property type="protein sequence ID" value="MBB5759870.1"/>
    <property type="molecule type" value="Genomic_DNA"/>
</dbReference>
<keyword evidence="4" id="KW-0547">Nucleotide-binding</keyword>
<dbReference type="SMART" id="SM00382">
    <property type="entry name" value="AAA"/>
    <property type="match status" value="2"/>
</dbReference>
<keyword evidence="5 7" id="KW-0067">ATP-binding</keyword>
<dbReference type="PROSITE" id="PS50893">
    <property type="entry name" value="ABC_TRANSPORTER_2"/>
    <property type="match status" value="2"/>
</dbReference>
<dbReference type="InterPro" id="IPR003593">
    <property type="entry name" value="AAA+_ATPase"/>
</dbReference>
<dbReference type="InterPro" id="IPR027417">
    <property type="entry name" value="P-loop_NTPase"/>
</dbReference>
<reference evidence="7 8" key="1">
    <citation type="submission" date="2020-08" db="EMBL/GenBank/DDBJ databases">
        <title>Genomic Encyclopedia of Type Strains, Phase IV (KMG-IV): sequencing the most valuable type-strain genomes for metagenomic binning, comparative biology and taxonomic classification.</title>
        <authorList>
            <person name="Goeker M."/>
        </authorList>
    </citation>
    <scope>NUCLEOTIDE SEQUENCE [LARGE SCALE GENOMIC DNA]</scope>
    <source>
        <strain evidence="7 8">DSM 2163</strain>
    </source>
</reference>
<dbReference type="GO" id="GO:0055085">
    <property type="term" value="P:transmembrane transport"/>
    <property type="evidence" value="ECO:0007669"/>
    <property type="project" value="UniProtKB-ARBA"/>
</dbReference>
<dbReference type="NCBIfam" id="NF008453">
    <property type="entry name" value="PRK11308.1"/>
    <property type="match status" value="2"/>
</dbReference>
<dbReference type="Gene3D" id="3.40.50.300">
    <property type="entry name" value="P-loop containing nucleotide triphosphate hydrolases"/>
    <property type="match status" value="2"/>
</dbReference>
<dbReference type="FunFam" id="3.40.50.300:FF:000016">
    <property type="entry name" value="Oligopeptide ABC transporter ATP-binding component"/>
    <property type="match status" value="2"/>
</dbReference>
<dbReference type="RefSeq" id="WP_183573329.1">
    <property type="nucleotide sequence ID" value="NZ_JACHOP010000029.1"/>
</dbReference>
<keyword evidence="3" id="KW-0813">Transport</keyword>
<evidence type="ECO:0000256" key="3">
    <source>
        <dbReference type="ARBA" id="ARBA00022448"/>
    </source>
</evidence>
<dbReference type="Proteomes" id="UP000583454">
    <property type="component" value="Unassembled WGS sequence"/>
</dbReference>
<protein>
    <submittedName>
        <fullName evidence="7">Microcin C transport system ATP-binding protein</fullName>
    </submittedName>
</protein>
<evidence type="ECO:0000313" key="8">
    <source>
        <dbReference type="Proteomes" id="UP000583454"/>
    </source>
</evidence>
<evidence type="ECO:0000256" key="2">
    <source>
        <dbReference type="ARBA" id="ARBA00005417"/>
    </source>
</evidence>